<organism evidence="1 2">
    <name type="scientific">Candidatus Taylorbacteria bacterium RIFCSPHIGHO2_02_FULL_43_32b</name>
    <dbReference type="NCBI Taxonomy" id="1802306"/>
    <lineage>
        <taxon>Bacteria</taxon>
        <taxon>Candidatus Tayloriibacteriota</taxon>
    </lineage>
</organism>
<evidence type="ECO:0000313" key="2">
    <source>
        <dbReference type="Proteomes" id="UP000177130"/>
    </source>
</evidence>
<accession>A0A1G2MH96</accession>
<dbReference type="EMBL" id="MHRK01000038">
    <property type="protein sequence ID" value="OHA23286.1"/>
    <property type="molecule type" value="Genomic_DNA"/>
</dbReference>
<dbReference type="Proteomes" id="UP000177130">
    <property type="component" value="Unassembled WGS sequence"/>
</dbReference>
<evidence type="ECO:0000313" key="1">
    <source>
        <dbReference type="EMBL" id="OHA23286.1"/>
    </source>
</evidence>
<comment type="caution">
    <text evidence="1">The sequence shown here is derived from an EMBL/GenBank/DDBJ whole genome shotgun (WGS) entry which is preliminary data.</text>
</comment>
<dbReference type="AlphaFoldDB" id="A0A1G2MH96"/>
<protein>
    <submittedName>
        <fullName evidence="1">Uncharacterized protein</fullName>
    </submittedName>
</protein>
<proteinExistence type="predicted"/>
<name>A0A1G2MH96_9BACT</name>
<reference evidence="1 2" key="1">
    <citation type="journal article" date="2016" name="Nat. Commun.">
        <title>Thousands of microbial genomes shed light on interconnected biogeochemical processes in an aquifer system.</title>
        <authorList>
            <person name="Anantharaman K."/>
            <person name="Brown C.T."/>
            <person name="Hug L.A."/>
            <person name="Sharon I."/>
            <person name="Castelle C.J."/>
            <person name="Probst A.J."/>
            <person name="Thomas B.C."/>
            <person name="Singh A."/>
            <person name="Wilkins M.J."/>
            <person name="Karaoz U."/>
            <person name="Brodie E.L."/>
            <person name="Williams K.H."/>
            <person name="Hubbard S.S."/>
            <person name="Banfield J.F."/>
        </authorList>
    </citation>
    <scope>NUCLEOTIDE SEQUENCE [LARGE SCALE GENOMIC DNA]</scope>
</reference>
<dbReference type="STRING" id="1802306.A3C72_04485"/>
<gene>
    <name evidence="1" type="ORF">A3C72_04485</name>
</gene>
<sequence>MFSQIIVQTRTKTIRFKTEIHKNLSPAAFNLHPDDFYLHLGKAIPECPHFEIEILAPPAKTLAPWGRKHLHVSCENRPFICWPHRIPDEETAVVLTKVWCIGVAFTIETGTDFNQIFEEAEKDSEKFVRIMKEKHGIEIFAETQTEHC</sequence>